<evidence type="ECO:0000313" key="3">
    <source>
        <dbReference type="Proteomes" id="UP001054252"/>
    </source>
</evidence>
<gene>
    <name evidence="2" type="ORF">SLEP1_g55012</name>
</gene>
<organism evidence="2 3">
    <name type="scientific">Rubroshorea leprosula</name>
    <dbReference type="NCBI Taxonomy" id="152421"/>
    <lineage>
        <taxon>Eukaryota</taxon>
        <taxon>Viridiplantae</taxon>
        <taxon>Streptophyta</taxon>
        <taxon>Embryophyta</taxon>
        <taxon>Tracheophyta</taxon>
        <taxon>Spermatophyta</taxon>
        <taxon>Magnoliopsida</taxon>
        <taxon>eudicotyledons</taxon>
        <taxon>Gunneridae</taxon>
        <taxon>Pentapetalae</taxon>
        <taxon>rosids</taxon>
        <taxon>malvids</taxon>
        <taxon>Malvales</taxon>
        <taxon>Dipterocarpaceae</taxon>
        <taxon>Rubroshorea</taxon>
    </lineage>
</organism>
<feature type="region of interest" description="Disordered" evidence="1">
    <location>
        <begin position="118"/>
        <end position="149"/>
    </location>
</feature>
<dbReference type="AlphaFoldDB" id="A0AAV5MEG3"/>
<protein>
    <submittedName>
        <fullName evidence="2">Uncharacterized protein</fullName>
    </submittedName>
</protein>
<keyword evidence="3" id="KW-1185">Reference proteome</keyword>
<feature type="compositionally biased region" description="Basic and acidic residues" evidence="1">
    <location>
        <begin position="136"/>
        <end position="149"/>
    </location>
</feature>
<feature type="region of interest" description="Disordered" evidence="1">
    <location>
        <begin position="1"/>
        <end position="26"/>
    </location>
</feature>
<dbReference type="EMBL" id="BPVZ01000249">
    <property type="protein sequence ID" value="GKV48185.1"/>
    <property type="molecule type" value="Genomic_DNA"/>
</dbReference>
<comment type="caution">
    <text evidence="2">The sequence shown here is derived from an EMBL/GenBank/DDBJ whole genome shotgun (WGS) entry which is preliminary data.</text>
</comment>
<sequence length="149" mass="16856">MAVTYQNVPARTGPSRGKKPAAVQGRNSRIYPKLKEIRAIKVNPSQFKQEQRKLAAVLTEKMPRNHPYPLAAGGEDKQSKADLEFPARGKDFWVPNQVLGQERRRNSKLSHQFFKAGAGGLEGGFRELQREEEDEQNRAGEKEEKGEKK</sequence>
<evidence type="ECO:0000256" key="1">
    <source>
        <dbReference type="SAM" id="MobiDB-lite"/>
    </source>
</evidence>
<proteinExistence type="predicted"/>
<name>A0AAV5MEG3_9ROSI</name>
<evidence type="ECO:0000313" key="2">
    <source>
        <dbReference type="EMBL" id="GKV48185.1"/>
    </source>
</evidence>
<dbReference type="Proteomes" id="UP001054252">
    <property type="component" value="Unassembled WGS sequence"/>
</dbReference>
<accession>A0AAV5MEG3</accession>
<reference evidence="2 3" key="1">
    <citation type="journal article" date="2021" name="Commun. Biol.">
        <title>The genome of Shorea leprosula (Dipterocarpaceae) highlights the ecological relevance of drought in aseasonal tropical rainforests.</title>
        <authorList>
            <person name="Ng K.K.S."/>
            <person name="Kobayashi M.J."/>
            <person name="Fawcett J.A."/>
            <person name="Hatakeyama M."/>
            <person name="Paape T."/>
            <person name="Ng C.H."/>
            <person name="Ang C.C."/>
            <person name="Tnah L.H."/>
            <person name="Lee C.T."/>
            <person name="Nishiyama T."/>
            <person name="Sese J."/>
            <person name="O'Brien M.J."/>
            <person name="Copetti D."/>
            <person name="Mohd Noor M.I."/>
            <person name="Ong R.C."/>
            <person name="Putra M."/>
            <person name="Sireger I.Z."/>
            <person name="Indrioko S."/>
            <person name="Kosugi Y."/>
            <person name="Izuno A."/>
            <person name="Isagi Y."/>
            <person name="Lee S.L."/>
            <person name="Shimizu K.K."/>
        </authorList>
    </citation>
    <scope>NUCLEOTIDE SEQUENCE [LARGE SCALE GENOMIC DNA]</scope>
    <source>
        <strain evidence="2">214</strain>
    </source>
</reference>